<dbReference type="Proteomes" id="UP000011715">
    <property type="component" value="Unassembled WGS sequence"/>
</dbReference>
<dbReference type="GO" id="GO:0000183">
    <property type="term" value="P:rDNA heterochromatin formation"/>
    <property type="evidence" value="ECO:0007669"/>
    <property type="project" value="TreeGrafter"/>
</dbReference>
<reference evidence="4" key="5">
    <citation type="submission" date="2015-06" db="UniProtKB">
        <authorList>
            <consortium name="EnsemblFungi"/>
        </authorList>
    </citation>
    <scope>IDENTIFICATION</scope>
    <source>
        <strain evidence="4">ATCC 64411</strain>
    </source>
</reference>
<dbReference type="Gene3D" id="3.30.50.10">
    <property type="entry name" value="Erythroid Transcription Factor GATA-1, subunit A"/>
    <property type="match status" value="1"/>
</dbReference>
<feature type="domain" description="Ams2/SPT21 N-terminal" evidence="2">
    <location>
        <begin position="44"/>
        <end position="177"/>
    </location>
</feature>
<keyword evidence="5" id="KW-1185">Reference proteome</keyword>
<feature type="region of interest" description="Disordered" evidence="1">
    <location>
        <begin position="179"/>
        <end position="817"/>
    </location>
</feature>
<feature type="compositionally biased region" description="Low complexity" evidence="1">
    <location>
        <begin position="181"/>
        <end position="194"/>
    </location>
</feature>
<evidence type="ECO:0000313" key="5">
    <source>
        <dbReference type="Proteomes" id="UP000011715"/>
    </source>
</evidence>
<feature type="compositionally biased region" description="Gly residues" evidence="1">
    <location>
        <begin position="9"/>
        <end position="22"/>
    </location>
</feature>
<feature type="compositionally biased region" description="Polar residues" evidence="1">
    <location>
        <begin position="1052"/>
        <end position="1072"/>
    </location>
</feature>
<evidence type="ECO:0000313" key="4">
    <source>
        <dbReference type="EnsemblFungi" id="MAPG_11628T0"/>
    </source>
</evidence>
<dbReference type="InterPro" id="IPR013088">
    <property type="entry name" value="Znf_NHR/GATA"/>
</dbReference>
<feature type="compositionally biased region" description="Basic and acidic residues" evidence="1">
    <location>
        <begin position="1117"/>
        <end position="1127"/>
    </location>
</feature>
<evidence type="ECO:0000259" key="2">
    <source>
        <dbReference type="Pfam" id="PF25823"/>
    </source>
</evidence>
<feature type="compositionally biased region" description="Low complexity" evidence="1">
    <location>
        <begin position="257"/>
        <end position="268"/>
    </location>
</feature>
<feature type="compositionally biased region" description="Low complexity" evidence="1">
    <location>
        <begin position="584"/>
        <end position="599"/>
    </location>
</feature>
<evidence type="ECO:0000256" key="1">
    <source>
        <dbReference type="SAM" id="MobiDB-lite"/>
    </source>
</evidence>
<dbReference type="OrthoDB" id="3199820at2759"/>
<dbReference type="VEuPathDB" id="FungiDB:MAPG_11628"/>
<proteinExistence type="predicted"/>
<feature type="compositionally biased region" description="Low complexity" evidence="1">
    <location>
        <begin position="278"/>
        <end position="316"/>
    </location>
</feature>
<feature type="compositionally biased region" description="Polar residues" evidence="1">
    <location>
        <begin position="232"/>
        <end position="243"/>
    </location>
</feature>
<dbReference type="PANTHER" id="PTHR39147:SF1">
    <property type="entry name" value="PROTEIN SPT21"/>
    <property type="match status" value="1"/>
</dbReference>
<feature type="compositionally biased region" description="Basic and acidic residues" evidence="1">
    <location>
        <begin position="962"/>
        <end position="972"/>
    </location>
</feature>
<feature type="compositionally biased region" description="Low complexity" evidence="1">
    <location>
        <begin position="380"/>
        <end position="399"/>
    </location>
</feature>
<reference evidence="4" key="4">
    <citation type="journal article" date="2015" name="G3 (Bethesda)">
        <title>Genome sequences of three phytopathogenic species of the Magnaporthaceae family of fungi.</title>
        <authorList>
            <person name="Okagaki L.H."/>
            <person name="Nunes C.C."/>
            <person name="Sailsbery J."/>
            <person name="Clay B."/>
            <person name="Brown D."/>
            <person name="John T."/>
            <person name="Oh Y."/>
            <person name="Young N."/>
            <person name="Fitzgerald M."/>
            <person name="Haas B.J."/>
            <person name="Zeng Q."/>
            <person name="Young S."/>
            <person name="Adiconis X."/>
            <person name="Fan L."/>
            <person name="Levin J.Z."/>
            <person name="Mitchell T.K."/>
            <person name="Okubara P.A."/>
            <person name="Farman M.L."/>
            <person name="Kohn L.M."/>
            <person name="Birren B."/>
            <person name="Ma L.-J."/>
            <person name="Dean R.A."/>
        </authorList>
    </citation>
    <scope>NUCLEOTIDE SEQUENCE</scope>
    <source>
        <strain evidence="4">ATCC 64411 / 73-15</strain>
    </source>
</reference>
<name>A0A0C4EFS2_MAGP6</name>
<dbReference type="PANTHER" id="PTHR39147">
    <property type="entry name" value="PROTEIN SPT21"/>
    <property type="match status" value="1"/>
</dbReference>
<dbReference type="InterPro" id="IPR057725">
    <property type="entry name" value="Ams2-SPT21_N"/>
</dbReference>
<gene>
    <name evidence="3" type="ORF">MAPG_11628</name>
</gene>
<feature type="region of interest" description="Disordered" evidence="1">
    <location>
        <begin position="1"/>
        <end position="44"/>
    </location>
</feature>
<reference evidence="3" key="2">
    <citation type="submission" date="2010-05" db="EMBL/GenBank/DDBJ databases">
        <title>The Genome Sequence of Magnaporthe poae strain ATCC 64411.</title>
        <authorList>
            <consortium name="The Broad Institute Genome Sequencing Platform"/>
            <consortium name="Broad Institute Genome Sequencing Center for Infectious Disease"/>
            <person name="Ma L.-J."/>
            <person name="Dead R."/>
            <person name="Young S."/>
            <person name="Zeng Q."/>
            <person name="Koehrsen M."/>
            <person name="Alvarado L."/>
            <person name="Berlin A."/>
            <person name="Chapman S.B."/>
            <person name="Chen Z."/>
            <person name="Freedman E."/>
            <person name="Gellesch M."/>
            <person name="Goldberg J."/>
            <person name="Griggs A."/>
            <person name="Gujja S."/>
            <person name="Heilman E.R."/>
            <person name="Heiman D."/>
            <person name="Hepburn T."/>
            <person name="Howarth C."/>
            <person name="Jen D."/>
            <person name="Larson L."/>
            <person name="Mehta T."/>
            <person name="Neiman D."/>
            <person name="Pearson M."/>
            <person name="Roberts A."/>
            <person name="Saif S."/>
            <person name="Shea T."/>
            <person name="Shenoy N."/>
            <person name="Sisk P."/>
            <person name="Stolte C."/>
            <person name="Sykes S."/>
            <person name="Walk T."/>
            <person name="White J."/>
            <person name="Yandava C."/>
            <person name="Haas B."/>
            <person name="Nusbaum C."/>
            <person name="Birren B."/>
        </authorList>
    </citation>
    <scope>NUCLEOTIDE SEQUENCE</scope>
    <source>
        <strain evidence="3">ATCC 64411</strain>
    </source>
</reference>
<reference evidence="5" key="1">
    <citation type="submission" date="2010-05" db="EMBL/GenBank/DDBJ databases">
        <title>The genome sequence of Magnaporthe poae strain ATCC 64411.</title>
        <authorList>
            <person name="Ma L.-J."/>
            <person name="Dead R."/>
            <person name="Young S."/>
            <person name="Zeng Q."/>
            <person name="Koehrsen M."/>
            <person name="Alvarado L."/>
            <person name="Berlin A."/>
            <person name="Chapman S.B."/>
            <person name="Chen Z."/>
            <person name="Freedman E."/>
            <person name="Gellesch M."/>
            <person name="Goldberg J."/>
            <person name="Griggs A."/>
            <person name="Gujja S."/>
            <person name="Heilman E.R."/>
            <person name="Heiman D."/>
            <person name="Hepburn T."/>
            <person name="Howarth C."/>
            <person name="Jen D."/>
            <person name="Larson L."/>
            <person name="Mehta T."/>
            <person name="Neiman D."/>
            <person name="Pearson M."/>
            <person name="Roberts A."/>
            <person name="Saif S."/>
            <person name="Shea T."/>
            <person name="Shenoy N."/>
            <person name="Sisk P."/>
            <person name="Stolte C."/>
            <person name="Sykes S."/>
            <person name="Walk T."/>
            <person name="White J."/>
            <person name="Yandava C."/>
            <person name="Haas B."/>
            <person name="Nusbaum C."/>
            <person name="Birren B."/>
        </authorList>
    </citation>
    <scope>NUCLEOTIDE SEQUENCE [LARGE SCALE GENOMIC DNA]</scope>
    <source>
        <strain evidence="5">ATCC 64411 / 73-15</strain>
    </source>
</reference>
<dbReference type="EMBL" id="ADBL01002890">
    <property type="status" value="NOT_ANNOTATED_CDS"/>
    <property type="molecule type" value="Genomic_DNA"/>
</dbReference>
<feature type="region of interest" description="Disordered" evidence="1">
    <location>
        <begin position="1113"/>
        <end position="1224"/>
    </location>
</feature>
<feature type="compositionally biased region" description="Basic and acidic residues" evidence="1">
    <location>
        <begin position="438"/>
        <end position="448"/>
    </location>
</feature>
<dbReference type="eggNOG" id="ENOG502QUGJ">
    <property type="taxonomic scope" value="Eukaryota"/>
</dbReference>
<dbReference type="STRING" id="644358.A0A0C4EFS2"/>
<feature type="compositionally biased region" description="Basic and acidic residues" evidence="1">
    <location>
        <begin position="698"/>
        <end position="708"/>
    </location>
</feature>
<dbReference type="GO" id="GO:0030466">
    <property type="term" value="P:silent mating-type cassette heterochromatin formation"/>
    <property type="evidence" value="ECO:0007669"/>
    <property type="project" value="TreeGrafter"/>
</dbReference>
<dbReference type="OMA" id="VMQSEYL"/>
<feature type="compositionally biased region" description="Low complexity" evidence="1">
    <location>
        <begin position="789"/>
        <end position="804"/>
    </location>
</feature>
<protein>
    <recommendedName>
        <fullName evidence="2">Ams2/SPT21 N-terminal domain-containing protein</fullName>
    </recommendedName>
</protein>
<feature type="compositionally biased region" description="Polar residues" evidence="1">
    <location>
        <begin position="1033"/>
        <end position="1042"/>
    </location>
</feature>
<dbReference type="Pfam" id="PF25823">
    <property type="entry name" value="Ams2-SPT21_N"/>
    <property type="match status" value="1"/>
</dbReference>
<dbReference type="GO" id="GO:0008270">
    <property type="term" value="F:zinc ion binding"/>
    <property type="evidence" value="ECO:0007669"/>
    <property type="project" value="InterPro"/>
</dbReference>
<evidence type="ECO:0000313" key="3">
    <source>
        <dbReference type="EMBL" id="KLU92726.1"/>
    </source>
</evidence>
<dbReference type="EMBL" id="GL876985">
    <property type="protein sequence ID" value="KLU92726.1"/>
    <property type="molecule type" value="Genomic_DNA"/>
</dbReference>
<dbReference type="InterPro" id="IPR042403">
    <property type="entry name" value="Spt21/Ams2"/>
</dbReference>
<dbReference type="EnsemblFungi" id="MAPG_11628T0">
    <property type="protein sequence ID" value="MAPG_11628T0"/>
    <property type="gene ID" value="MAPG_11628"/>
</dbReference>
<accession>A0A0C4EFS2</accession>
<sequence length="1352" mass="145831">MASSPFPTGHGGNGGGGGGWMGGSSNPQFQPQPPAAPERDDFGMQTRPMGVKVLYSFRDSQDNCLARWPQVMPIQTVPLDETSSIGVVDLKLCLQAVAQCSPEIVGQPEMDYTVYAYDYSETDTPLVGQGMFSRALEPAQPNEEPKMVTGRVTKNLLAVFGGGARETLEVKLKLAAVPKRQPQQQQYHQQPQQQAMNNAPTPTDTSEWNSFIQSNPNLGQCSNMGPAPPTNAAPSQPYYSQVPRSRPGSVPLGPAPGQGQVQSSNSGQLACGAPPQMPQGHPQQMHGQQHGQQQQHPQEQQQNLLQNHQEQQQQQQRPSFYSHTPPPPPPQQQQQPQQQNEYQRNQRQQLQQHQSQEPASDGFVPITARTGTPDIAEPIAAPVAKPSRPSSRASRNRPPTGRPRGRPKKKPVADGNTSAADEPTDVDDGSRRKRAKTIKADWSEDKAPIESTADSLRVVAATSGSLRAMRPVGAGSEGVSASHLHEGPRAPTPVPQGPNDKKPPRQRKKPMSTLSRRDSIISADGSMTYPSLPTESSMQMPTPQDARSPSESIAASEQVYTPEESPADLGSSPPVPRSVAYPCSSPVVSSPVLPRLSRPQQDSGFMSGGIESAFDEEDILLSLPPQPPQSKQDDPAPQLPSLARPVPKKGGNSRPQYHGFPFQEVTPGPPELLPVTSLYNPPGQKRKVEAGAPKPKRSNAEPKPRRAAAEQTQEARPADQQTPLMSQLVDEVRPSVEEPSVDPAITRPTPEEPLEPVTLLREASSQANVLEETPSVPEPELPTMKPPKAASRSGTSGSRSTSAAQEAKSAPPASDPAVTSMLLTLPQVSFSEAPCPPSDTIQEQSIANKNYVKKQTIKERLEQAIESGEMPPFCTNCGAIETPTWRKMWTQDHKGTPDFYDYSEKPGQVTAIDILERDGEGKPILYRLVKKSLGSAEDKHKWVEMLLCNPCGIWLGKFKSHRPPDRWEKDQSRLNQPRRKRDPSKSSSNGSRSKKQRTKNDPQPSLMSGAGYMTDPVGPSYDQGGVEEEMADASQTTTNEASRNSKERVTEHTGSPNSRGPGSTHSRGSGTADSPIPVEDDLGQTRRLLFPSPRKDGVPKVLGEMAVNIVRTGPDFGRLKDDGKGDLKQVPTTPSKIRDTDMADLFGTPPVRPSTPAPNDSASGNGPFKTPTRPTPSHRPITRSISKSIRSSARGIPPSPSQALAGLQRTPCKTPGRSGIRQTPSRQNLHAHFALDDMNLGAGGICDSPFTATMHQLLSEANDFTSGSPSHGLGDLDQINAHFATSAATMDFGSYLNTEIAMPSSPPLLMRGDGVSPSQAAAFDASWELWSQVDNDAAPTDGESHSMEALPA</sequence>
<dbReference type="SUPFAM" id="SSF57716">
    <property type="entry name" value="Glucocorticoid receptor-like (DNA-binding domain)"/>
    <property type="match status" value="1"/>
</dbReference>
<feature type="compositionally biased region" description="Polar residues" evidence="1">
    <location>
        <begin position="195"/>
        <end position="223"/>
    </location>
</feature>
<dbReference type="GO" id="GO:0006357">
    <property type="term" value="P:regulation of transcription by RNA polymerase II"/>
    <property type="evidence" value="ECO:0007669"/>
    <property type="project" value="TreeGrafter"/>
</dbReference>
<feature type="region of interest" description="Disordered" evidence="1">
    <location>
        <begin position="959"/>
        <end position="1098"/>
    </location>
</feature>
<feature type="compositionally biased region" description="Low complexity" evidence="1">
    <location>
        <begin position="1182"/>
        <end position="1196"/>
    </location>
</feature>
<feature type="compositionally biased region" description="Polar residues" evidence="1">
    <location>
        <begin position="528"/>
        <end position="559"/>
    </location>
</feature>
<feature type="compositionally biased region" description="Low complexity" evidence="1">
    <location>
        <begin position="332"/>
        <end position="358"/>
    </location>
</feature>
<organism evidence="4 5">
    <name type="scientific">Magnaporthiopsis poae (strain ATCC 64411 / 73-15)</name>
    <name type="common">Kentucky bluegrass fungus</name>
    <name type="synonym">Magnaporthe poae</name>
    <dbReference type="NCBI Taxonomy" id="644358"/>
    <lineage>
        <taxon>Eukaryota</taxon>
        <taxon>Fungi</taxon>
        <taxon>Dikarya</taxon>
        <taxon>Ascomycota</taxon>
        <taxon>Pezizomycotina</taxon>
        <taxon>Sordariomycetes</taxon>
        <taxon>Sordariomycetidae</taxon>
        <taxon>Magnaporthales</taxon>
        <taxon>Magnaporthaceae</taxon>
        <taxon>Magnaporthiopsis</taxon>
    </lineage>
</organism>
<reference evidence="3" key="3">
    <citation type="submission" date="2011-03" db="EMBL/GenBank/DDBJ databases">
        <title>Annotation of Magnaporthe poae ATCC 64411.</title>
        <authorList>
            <person name="Ma L.-J."/>
            <person name="Dead R."/>
            <person name="Young S.K."/>
            <person name="Zeng Q."/>
            <person name="Gargeya S."/>
            <person name="Fitzgerald M."/>
            <person name="Haas B."/>
            <person name="Abouelleil A."/>
            <person name="Alvarado L."/>
            <person name="Arachchi H.M."/>
            <person name="Berlin A."/>
            <person name="Brown A."/>
            <person name="Chapman S.B."/>
            <person name="Chen Z."/>
            <person name="Dunbar C."/>
            <person name="Freedman E."/>
            <person name="Gearin G."/>
            <person name="Gellesch M."/>
            <person name="Goldberg J."/>
            <person name="Griggs A."/>
            <person name="Gujja S."/>
            <person name="Heiman D."/>
            <person name="Howarth C."/>
            <person name="Larson L."/>
            <person name="Lui A."/>
            <person name="MacDonald P.J.P."/>
            <person name="Mehta T."/>
            <person name="Montmayeur A."/>
            <person name="Murphy C."/>
            <person name="Neiman D."/>
            <person name="Pearson M."/>
            <person name="Priest M."/>
            <person name="Roberts A."/>
            <person name="Saif S."/>
            <person name="Shea T."/>
            <person name="Shenoy N."/>
            <person name="Sisk P."/>
            <person name="Stolte C."/>
            <person name="Sykes S."/>
            <person name="Yandava C."/>
            <person name="Wortman J."/>
            <person name="Nusbaum C."/>
            <person name="Birren B."/>
        </authorList>
    </citation>
    <scope>NUCLEOTIDE SEQUENCE</scope>
    <source>
        <strain evidence="3">ATCC 64411</strain>
    </source>
</reference>